<keyword evidence="4" id="KW-0411">Iron-sulfur</keyword>
<feature type="active site" description="Nucleophile; cysteine thiosulfonate intermediate" evidence="4">
    <location>
        <position position="227"/>
    </location>
</feature>
<dbReference type="GO" id="GO:0046872">
    <property type="term" value="F:metal ion binding"/>
    <property type="evidence" value="ECO:0007669"/>
    <property type="project" value="UniProtKB-KW"/>
</dbReference>
<dbReference type="AlphaFoldDB" id="A0A7Y0E204"/>
<dbReference type="Proteomes" id="UP000539372">
    <property type="component" value="Unassembled WGS sequence"/>
</dbReference>
<dbReference type="InterPro" id="IPR014729">
    <property type="entry name" value="Rossmann-like_a/b/a_fold"/>
</dbReference>
<dbReference type="PANTHER" id="PTHR46509">
    <property type="entry name" value="PHOSPHOADENOSINE PHOSPHOSULFATE REDUCTASE"/>
    <property type="match status" value="1"/>
</dbReference>
<dbReference type="EC" id="1.8.4.10" evidence="4"/>
<evidence type="ECO:0000313" key="7">
    <source>
        <dbReference type="Proteomes" id="UP000539372"/>
    </source>
</evidence>
<organism evidence="6 7">
    <name type="scientific">Pacificispira spongiicola</name>
    <dbReference type="NCBI Taxonomy" id="2729598"/>
    <lineage>
        <taxon>Bacteria</taxon>
        <taxon>Pseudomonadati</taxon>
        <taxon>Pseudomonadota</taxon>
        <taxon>Alphaproteobacteria</taxon>
        <taxon>Rhodospirillales</taxon>
        <taxon>Rhodospirillaceae</taxon>
        <taxon>Pacificispira</taxon>
    </lineage>
</organism>
<dbReference type="GO" id="GO:0005737">
    <property type="term" value="C:cytoplasm"/>
    <property type="evidence" value="ECO:0007669"/>
    <property type="project" value="UniProtKB-SubCell"/>
</dbReference>
<keyword evidence="4" id="KW-0408">Iron</keyword>
<comment type="caution">
    <text evidence="6">The sequence shown here is derived from an EMBL/GenBank/DDBJ whole genome shotgun (WGS) entry which is preliminary data.</text>
</comment>
<feature type="binding site" evidence="4">
    <location>
        <position position="204"/>
    </location>
    <ligand>
        <name>[4Fe-4S] cluster</name>
        <dbReference type="ChEBI" id="CHEBI:49883"/>
    </ligand>
</feature>
<feature type="domain" description="Phosphoadenosine phosphosulphate reductase" evidence="5">
    <location>
        <begin position="39"/>
        <end position="206"/>
    </location>
</feature>
<comment type="subcellular location">
    <subcellularLocation>
        <location evidence="4">Cytoplasm</location>
    </subcellularLocation>
</comment>
<comment type="pathway">
    <text evidence="3 4">Sulfur metabolism; hydrogen sulfide biosynthesis; sulfite from sulfate.</text>
</comment>
<dbReference type="PANTHER" id="PTHR46509:SF1">
    <property type="entry name" value="PHOSPHOADENOSINE PHOSPHOSULFATE REDUCTASE"/>
    <property type="match status" value="1"/>
</dbReference>
<dbReference type="GO" id="GO:0004604">
    <property type="term" value="F:phosphoadenylyl-sulfate reductase (thioredoxin) activity"/>
    <property type="evidence" value="ECO:0007669"/>
    <property type="project" value="UniProtKB-UniRule"/>
</dbReference>
<feature type="binding site" evidence="4">
    <location>
        <position position="119"/>
    </location>
    <ligand>
        <name>[4Fe-4S] cluster</name>
        <dbReference type="ChEBI" id="CHEBI:49883"/>
    </ligand>
</feature>
<proteinExistence type="inferred from homology"/>
<dbReference type="SUPFAM" id="SSF52402">
    <property type="entry name" value="Adenine nucleotide alpha hydrolases-like"/>
    <property type="match status" value="1"/>
</dbReference>
<sequence>MTEAAITEHRFDAALQALSGYDDVELLSKAMGEIFPDRISVVSAFGAESAVVLDMVARIDRKIPILFVDTGKHFKETLEYRDMLIDRLRLEDVRSIGPAQDKIAGDQTGLLHQTNTDACCEIRKVIPLEEALSEFDCWITGRKRFQGGSRSTLATAEADGPTRLKLNPLANWSPARIDAYFDNYGLPRHPLWFKGYASIGCGPCTGLPTEAGDSRSGRWSGLGKTECGIHRYGSQAA</sequence>
<keyword evidence="4" id="KW-0963">Cytoplasm</keyword>
<dbReference type="GO" id="GO:0051539">
    <property type="term" value="F:4 iron, 4 sulfur cluster binding"/>
    <property type="evidence" value="ECO:0007669"/>
    <property type="project" value="UniProtKB-UniRule"/>
</dbReference>
<comment type="catalytic activity">
    <reaction evidence="4">
        <text>[thioredoxin]-disulfide + sulfite + AMP + 2 H(+) = adenosine 5'-phosphosulfate + [thioredoxin]-dithiol</text>
        <dbReference type="Rhea" id="RHEA:21976"/>
        <dbReference type="Rhea" id="RHEA-COMP:10698"/>
        <dbReference type="Rhea" id="RHEA-COMP:10700"/>
        <dbReference type="ChEBI" id="CHEBI:15378"/>
        <dbReference type="ChEBI" id="CHEBI:17359"/>
        <dbReference type="ChEBI" id="CHEBI:29950"/>
        <dbReference type="ChEBI" id="CHEBI:50058"/>
        <dbReference type="ChEBI" id="CHEBI:58243"/>
        <dbReference type="ChEBI" id="CHEBI:456215"/>
        <dbReference type="EC" id="1.8.4.10"/>
    </reaction>
</comment>
<evidence type="ECO:0000256" key="2">
    <source>
        <dbReference type="ARBA" id="ARBA00023002"/>
    </source>
</evidence>
<keyword evidence="4" id="KW-0479">Metal-binding</keyword>
<dbReference type="EMBL" id="JABBNT010000004">
    <property type="protein sequence ID" value="NMM45731.1"/>
    <property type="molecule type" value="Genomic_DNA"/>
</dbReference>
<dbReference type="GO" id="GO:0043866">
    <property type="term" value="F:adenylyl-sulfate reductase (thioredoxin) activity"/>
    <property type="evidence" value="ECO:0007669"/>
    <property type="project" value="UniProtKB-EC"/>
</dbReference>
<gene>
    <name evidence="4" type="primary">cysH</name>
    <name evidence="6" type="ORF">HH303_14640</name>
</gene>
<keyword evidence="7" id="KW-1185">Reference proteome</keyword>
<dbReference type="NCBIfam" id="NF002537">
    <property type="entry name" value="PRK02090.1"/>
    <property type="match status" value="1"/>
</dbReference>
<dbReference type="GO" id="GO:0019379">
    <property type="term" value="P:sulfate assimilation, phosphoadenylyl sulfate reduction by phosphoadenylyl-sulfate reductase (thioredoxin)"/>
    <property type="evidence" value="ECO:0007669"/>
    <property type="project" value="UniProtKB-UniRule"/>
</dbReference>
<dbReference type="PIRSF" id="PIRSF000857">
    <property type="entry name" value="PAPS_reductase"/>
    <property type="match status" value="1"/>
</dbReference>
<feature type="binding site" evidence="4">
    <location>
        <position position="120"/>
    </location>
    <ligand>
        <name>[4Fe-4S] cluster</name>
        <dbReference type="ChEBI" id="CHEBI:49883"/>
    </ligand>
</feature>
<keyword evidence="2 4" id="KW-0560">Oxidoreductase</keyword>
<reference evidence="6 7" key="1">
    <citation type="submission" date="2020-04" db="EMBL/GenBank/DDBJ databases">
        <title>Rhodospirillaceae bacterium KN72 isolated from deep sea.</title>
        <authorList>
            <person name="Zhang D.-C."/>
        </authorList>
    </citation>
    <scope>NUCLEOTIDE SEQUENCE [LARGE SCALE GENOMIC DNA]</scope>
    <source>
        <strain evidence="6 7">KN72</strain>
    </source>
</reference>
<protein>
    <recommendedName>
        <fullName evidence="4">Adenosine 5'-phosphosulfate reductase</fullName>
        <shortName evidence="4">APS reductase</shortName>
        <ecNumber evidence="4">1.8.4.10</ecNumber>
    </recommendedName>
    <alternativeName>
        <fullName evidence="4">5'-adenylylsulfate reductase</fullName>
    </alternativeName>
    <alternativeName>
        <fullName evidence="4">Thioredoxin-dependent 5'-adenylylsulfate reductase</fullName>
    </alternativeName>
</protein>
<dbReference type="InterPro" id="IPR002500">
    <property type="entry name" value="PAPS_reduct_dom"/>
</dbReference>
<name>A0A7Y0E204_9PROT</name>
<dbReference type="Pfam" id="PF01507">
    <property type="entry name" value="PAPS_reduct"/>
    <property type="match status" value="1"/>
</dbReference>
<evidence type="ECO:0000313" key="6">
    <source>
        <dbReference type="EMBL" id="NMM45731.1"/>
    </source>
</evidence>
<comment type="function">
    <text evidence="4">Catalyzes the formation of sulfite from adenosine 5'-phosphosulfate (APS) using thioredoxin as an electron donor.</text>
</comment>
<accession>A0A7Y0E204</accession>
<dbReference type="RefSeq" id="WP_169626115.1">
    <property type="nucleotide sequence ID" value="NZ_JABBNT010000004.1"/>
</dbReference>
<feature type="binding site" evidence="4">
    <location>
        <position position="201"/>
    </location>
    <ligand>
        <name>[4Fe-4S] cluster</name>
        <dbReference type="ChEBI" id="CHEBI:49883"/>
    </ligand>
</feature>
<evidence type="ECO:0000259" key="5">
    <source>
        <dbReference type="Pfam" id="PF01507"/>
    </source>
</evidence>
<dbReference type="HAMAP" id="MF_00063">
    <property type="entry name" value="CysH"/>
    <property type="match status" value="1"/>
</dbReference>
<evidence type="ECO:0000256" key="3">
    <source>
        <dbReference type="ARBA" id="ARBA00024327"/>
    </source>
</evidence>
<evidence type="ECO:0000256" key="1">
    <source>
        <dbReference type="ARBA" id="ARBA00009732"/>
    </source>
</evidence>
<evidence type="ECO:0000256" key="4">
    <source>
        <dbReference type="HAMAP-Rule" id="MF_00063"/>
    </source>
</evidence>
<comment type="cofactor">
    <cofactor evidence="4">
        <name>[4Fe-4S] cluster</name>
        <dbReference type="ChEBI" id="CHEBI:49883"/>
    </cofactor>
    <text evidence="4">Binds 1 [4Fe-4S] cluster per subunit.</text>
</comment>
<comment type="similarity">
    <text evidence="1 4">Belongs to the PAPS reductase family. CysH subfamily.</text>
</comment>
<dbReference type="Gene3D" id="3.40.50.620">
    <property type="entry name" value="HUPs"/>
    <property type="match status" value="1"/>
</dbReference>
<dbReference type="GO" id="GO:0070814">
    <property type="term" value="P:hydrogen sulfide biosynthetic process"/>
    <property type="evidence" value="ECO:0007669"/>
    <property type="project" value="UniProtKB-UniRule"/>
</dbReference>
<dbReference type="InterPro" id="IPR004511">
    <property type="entry name" value="PAPS/APS_Rdtase"/>
</dbReference>